<reference evidence="1 2" key="1">
    <citation type="submission" date="2019-03" db="EMBL/GenBank/DDBJ databases">
        <title>Novel species of Flavobacterium.</title>
        <authorList>
            <person name="Liu Q."/>
            <person name="Xin Y.-H."/>
        </authorList>
    </citation>
    <scope>NUCLEOTIDE SEQUENCE [LARGE SCALE GENOMIC DNA]</scope>
    <source>
        <strain evidence="1 2">LB2P22</strain>
    </source>
</reference>
<comment type="caution">
    <text evidence="1">The sequence shown here is derived from an EMBL/GenBank/DDBJ whole genome shotgun (WGS) entry which is preliminary data.</text>
</comment>
<organism evidence="1 2">
    <name type="scientific">Flavobacterium ranwuense</name>
    <dbReference type="NCBI Taxonomy" id="2541725"/>
    <lineage>
        <taxon>Bacteria</taxon>
        <taxon>Pseudomonadati</taxon>
        <taxon>Bacteroidota</taxon>
        <taxon>Flavobacteriia</taxon>
        <taxon>Flavobacteriales</taxon>
        <taxon>Flavobacteriaceae</taxon>
        <taxon>Flavobacterium</taxon>
    </lineage>
</organism>
<name>A0ABY2DPX8_9FLAO</name>
<accession>A0ABY2DPX8</accession>
<evidence type="ECO:0000313" key="1">
    <source>
        <dbReference type="EMBL" id="TDE28460.1"/>
    </source>
</evidence>
<evidence type="ECO:0000313" key="2">
    <source>
        <dbReference type="Proteomes" id="UP000294685"/>
    </source>
</evidence>
<sequence>MKKIICFLMITAFISSCEQPEVGYISDNIHALQDTITVPRGVFMSSVPPAVEGSTYPIEWKITGITDKDGKPSTELQEEHEILIWKKSFDPTTDTTLELAMKKLELSKRASILMNPVSGEFIFTQATKFVVKNNFNINISAKNVRGERQLDKFTHVKLGPFNAVEFPNATRVQTQFVNQTTGALTGALDYQVVNQFDPKIPNVLNGTDKYFSVKKVSDEPKLGIKVKMIVADSKNTPIAPSKVIFFVNGGATLANFHDNTITPEISANGTTFALPAPPFPQYSRTYRDPNDLNRFLMYYLTTNDAYTFDRAAFEAEKGVKPDSFYAPFKDANGNIVVRGYIRWAIKINDSGTYELTMRNPYTIKK</sequence>
<proteinExistence type="predicted"/>
<protein>
    <submittedName>
        <fullName evidence="1">DUF5007 domain-containing protein</fullName>
    </submittedName>
</protein>
<dbReference type="RefSeq" id="WP_132071478.1">
    <property type="nucleotide sequence ID" value="NZ_SMLH01000006.1"/>
</dbReference>
<dbReference type="EMBL" id="SMLH01000006">
    <property type="protein sequence ID" value="TDE28460.1"/>
    <property type="molecule type" value="Genomic_DNA"/>
</dbReference>
<dbReference type="Proteomes" id="UP000294685">
    <property type="component" value="Unassembled WGS sequence"/>
</dbReference>
<dbReference type="PROSITE" id="PS51257">
    <property type="entry name" value="PROKAR_LIPOPROTEIN"/>
    <property type="match status" value="1"/>
</dbReference>
<keyword evidence="2" id="KW-1185">Reference proteome</keyword>
<gene>
    <name evidence="1" type="ORF">E0I61_11240</name>
</gene>